<feature type="compositionally biased region" description="Basic and acidic residues" evidence="6">
    <location>
        <begin position="481"/>
        <end position="506"/>
    </location>
</feature>
<feature type="compositionally biased region" description="Polar residues" evidence="6">
    <location>
        <begin position="541"/>
        <end position="550"/>
    </location>
</feature>
<feature type="compositionally biased region" description="Basic and acidic residues" evidence="6">
    <location>
        <begin position="364"/>
        <end position="374"/>
    </location>
</feature>
<evidence type="ECO:0000256" key="4">
    <source>
        <dbReference type="ARBA" id="ARBA00023015"/>
    </source>
</evidence>
<sequence length="638" mass="72345">MSRFCKIDVYYEQVKAECPLCKQNFKSIIHSVRSIHQYEEYLVVRDPPEEINIERFTNAARRFRYRTTLTIPRRQSIAFQQLLLQHYPMMANVFNTPAHRRRAPSYFRRTVYRHNLWARPLPDFTGRYRDCTPNFYRYNTSQMHRLVPWLNRELHYLLNENSGHIAYVLNQLMNLFPRYHINSPEFRETAQRYFGERTDHFLHELYCFASTPYDLAGYDRNVQYTTDSRVSSMVNEVISSSDSDSSADSDIVLITRSEAAEPPPGPSRVPPPPPTLTLQTPPPAPVYPHNSISTPVQNSIVIETISQSESDGDEVMVVGYIKPPHARTPEVVDLLGSDSDVVVEEVVPPDPPQSSTSVTATTRAEPENKPELLVKLKLSQPQNSETSETSHVDDNNSSSYTPPSPPQTRKRKMRSSTTSSSQSYTTTDTTESSTTPRSSSTQATASYFGDSSDSSYTELERKKKRKRSKKKSTSTNKSRTKSKESSRKNRKARSDKMKTVKEEPSNKKCRKSNSGEGVKRSKKSSANTTTEREDSLANGDGATTSGVITRNRSEQRKRESRRLKSVVNVIHKSLKNSSVREASSQPSCSTSHVTRTIPQTTKKCSAEYSSPDNTASDSSDSEFNIPLNLTIHRSKFSK</sequence>
<feature type="compositionally biased region" description="Polar residues" evidence="6">
    <location>
        <begin position="576"/>
        <end position="622"/>
    </location>
</feature>
<evidence type="ECO:0000256" key="3">
    <source>
        <dbReference type="ARBA" id="ARBA00022679"/>
    </source>
</evidence>
<dbReference type="GO" id="GO:0006513">
    <property type="term" value="P:protein monoubiquitination"/>
    <property type="evidence" value="ECO:0007669"/>
    <property type="project" value="TreeGrafter"/>
</dbReference>
<dbReference type="AlphaFoldDB" id="A0A5E4QDV4"/>
<dbReference type="GO" id="GO:0061630">
    <property type="term" value="F:ubiquitin protein ligase activity"/>
    <property type="evidence" value="ECO:0007669"/>
    <property type="project" value="UniProtKB-EC"/>
</dbReference>
<proteinExistence type="predicted"/>
<feature type="region of interest" description="Disordered" evidence="6">
    <location>
        <begin position="256"/>
        <end position="285"/>
    </location>
</feature>
<feature type="region of interest" description="Disordered" evidence="6">
    <location>
        <begin position="346"/>
        <end position="564"/>
    </location>
</feature>
<comment type="catalytic activity">
    <reaction evidence="1">
        <text>S-ubiquitinyl-[E2 ubiquitin-conjugating enzyme]-L-cysteine + [acceptor protein]-L-lysine = [E2 ubiquitin-conjugating enzyme]-L-cysteine + N(6)-ubiquitinyl-[acceptor protein]-L-lysine.</text>
        <dbReference type="EC" id="2.3.2.27"/>
    </reaction>
</comment>
<keyword evidence="5" id="KW-0804">Transcription</keyword>
<dbReference type="Pfam" id="PF26084">
    <property type="entry name" value="PWI_Topors"/>
    <property type="match status" value="1"/>
</dbReference>
<dbReference type="PANTHER" id="PTHR46077">
    <property type="entry name" value="E3 UBIQUITIN-PROTEIN LIGASE TOPORS"/>
    <property type="match status" value="1"/>
</dbReference>
<keyword evidence="4" id="KW-0805">Transcription regulation</keyword>
<dbReference type="EC" id="2.3.2.27" evidence="2"/>
<accession>A0A5E4QDV4</accession>
<dbReference type="EMBL" id="FZQP02002226">
    <property type="protein sequence ID" value="VVC95177.1"/>
    <property type="molecule type" value="Genomic_DNA"/>
</dbReference>
<evidence type="ECO:0000256" key="1">
    <source>
        <dbReference type="ARBA" id="ARBA00000900"/>
    </source>
</evidence>
<name>A0A5E4QDV4_9NEOP</name>
<dbReference type="GO" id="GO:0000209">
    <property type="term" value="P:protein polyubiquitination"/>
    <property type="evidence" value="ECO:0007669"/>
    <property type="project" value="TreeGrafter"/>
</dbReference>
<feature type="compositionally biased region" description="Low complexity" evidence="6">
    <location>
        <begin position="415"/>
        <end position="446"/>
    </location>
</feature>
<evidence type="ECO:0000256" key="2">
    <source>
        <dbReference type="ARBA" id="ARBA00012483"/>
    </source>
</evidence>
<keyword evidence="3" id="KW-0808">Transferase</keyword>
<organism evidence="8 9">
    <name type="scientific">Leptidea sinapis</name>
    <dbReference type="NCBI Taxonomy" id="189913"/>
    <lineage>
        <taxon>Eukaryota</taxon>
        <taxon>Metazoa</taxon>
        <taxon>Ecdysozoa</taxon>
        <taxon>Arthropoda</taxon>
        <taxon>Hexapoda</taxon>
        <taxon>Insecta</taxon>
        <taxon>Pterygota</taxon>
        <taxon>Neoptera</taxon>
        <taxon>Endopterygota</taxon>
        <taxon>Lepidoptera</taxon>
        <taxon>Glossata</taxon>
        <taxon>Ditrysia</taxon>
        <taxon>Papilionoidea</taxon>
        <taxon>Pieridae</taxon>
        <taxon>Dismorphiinae</taxon>
        <taxon>Leptidea</taxon>
    </lineage>
</organism>
<feature type="domain" description="Topors PWI-like" evidence="7">
    <location>
        <begin position="135"/>
        <end position="211"/>
    </location>
</feature>
<dbReference type="InterPro" id="IPR058745">
    <property type="entry name" value="PWI_Topors"/>
</dbReference>
<dbReference type="Proteomes" id="UP000324832">
    <property type="component" value="Unassembled WGS sequence"/>
</dbReference>
<evidence type="ECO:0000259" key="7">
    <source>
        <dbReference type="Pfam" id="PF26084"/>
    </source>
</evidence>
<dbReference type="PANTHER" id="PTHR46077:SF1">
    <property type="entry name" value="TOP1 BINDING ARGININE_SERINE RICH PROTEIN, E3 UBIQUITIN LIGASE"/>
    <property type="match status" value="1"/>
</dbReference>
<evidence type="ECO:0000313" key="8">
    <source>
        <dbReference type="EMBL" id="VVC95177.1"/>
    </source>
</evidence>
<keyword evidence="9" id="KW-1185">Reference proteome</keyword>
<feature type="region of interest" description="Disordered" evidence="6">
    <location>
        <begin position="576"/>
        <end position="638"/>
    </location>
</feature>
<reference evidence="8 9" key="1">
    <citation type="submission" date="2017-07" db="EMBL/GenBank/DDBJ databases">
        <authorList>
            <person name="Talla V."/>
            <person name="Backstrom N."/>
        </authorList>
    </citation>
    <scope>NUCLEOTIDE SEQUENCE [LARGE SCALE GENOMIC DNA]</scope>
</reference>
<protein>
    <recommendedName>
        <fullName evidence="2">RING-type E3 ubiquitin transferase</fullName>
        <ecNumber evidence="2">2.3.2.27</ecNumber>
    </recommendedName>
</protein>
<evidence type="ECO:0000313" key="9">
    <source>
        <dbReference type="Proteomes" id="UP000324832"/>
    </source>
</evidence>
<feature type="compositionally biased region" description="Polar residues" evidence="6">
    <location>
        <begin position="353"/>
        <end position="362"/>
    </location>
</feature>
<evidence type="ECO:0000256" key="6">
    <source>
        <dbReference type="SAM" id="MobiDB-lite"/>
    </source>
</evidence>
<feature type="compositionally biased region" description="Pro residues" evidence="6">
    <location>
        <begin position="261"/>
        <end position="285"/>
    </location>
</feature>
<feature type="compositionally biased region" description="Basic residues" evidence="6">
    <location>
        <begin position="462"/>
        <end position="472"/>
    </location>
</feature>
<evidence type="ECO:0000256" key="5">
    <source>
        <dbReference type="ARBA" id="ARBA00023163"/>
    </source>
</evidence>
<gene>
    <name evidence="8" type="ORF">LSINAPIS_LOCUS6959</name>
</gene>